<dbReference type="RefSeq" id="WP_207365427.1">
    <property type="nucleotide sequence ID" value="NZ_JAFMYV010000007.1"/>
</dbReference>
<evidence type="ECO:0000313" key="2">
    <source>
        <dbReference type="EMBL" id="MBO0937891.1"/>
    </source>
</evidence>
<comment type="caution">
    <text evidence="2">The sequence shown here is derived from an EMBL/GenBank/DDBJ whole genome shotgun (WGS) entry which is preliminary data.</text>
</comment>
<keyword evidence="3" id="KW-1185">Reference proteome</keyword>
<dbReference type="Pfam" id="PF00535">
    <property type="entry name" value="Glycos_transf_2"/>
    <property type="match status" value="1"/>
</dbReference>
<reference evidence="2" key="1">
    <citation type="submission" date="2021-03" db="EMBL/GenBank/DDBJ databases">
        <title>Fibrella sp. HMF5335 genome sequencing and assembly.</title>
        <authorList>
            <person name="Kang H."/>
            <person name="Kim H."/>
            <person name="Bae S."/>
            <person name="Joh K."/>
        </authorList>
    </citation>
    <scope>NUCLEOTIDE SEQUENCE</scope>
    <source>
        <strain evidence="2">HMF5335</strain>
    </source>
</reference>
<feature type="domain" description="Glycosyltransferase 2-like" evidence="1">
    <location>
        <begin position="9"/>
        <end position="121"/>
    </location>
</feature>
<sequence>MVTTSPLVSIVIPLYNQQLAYFQEALSSALAQTYGTIDILVSDNHSTNDVPAWLASQTDARLRVVRPDQFLPMVEHFQFAADQAKGDWILYLCSDDYLYPTCVETLVKHLPADGSAAVAYGELACVNFRDLNQIKFYYNRKPTGLRTAAQSLNELIKQRPFFAWIPGGMIRRDVYLHCREVLNGHITYGFDVAMLLKAHESGSILYVDEHIGKFRVWTAKDGKLGGNRLIKNIVDAGQCIQIVQHSPTLRGFLSADDLATWRSYQARRWELSALIDFFTGGCTAVEAKAALASVAEQIAPPGTFTKLVQLLLSRPLQALSRPTLNGMYGLFLHVQKFAKRPF</sequence>
<dbReference type="EMBL" id="JAFMYV010000007">
    <property type="protein sequence ID" value="MBO0937891.1"/>
    <property type="molecule type" value="Genomic_DNA"/>
</dbReference>
<gene>
    <name evidence="2" type="ORF">J2I47_15135</name>
</gene>
<dbReference type="InterPro" id="IPR001173">
    <property type="entry name" value="Glyco_trans_2-like"/>
</dbReference>
<protein>
    <submittedName>
        <fullName evidence="2">Glycosyltransferase family 2 protein</fullName>
    </submittedName>
</protein>
<dbReference type="Proteomes" id="UP000664034">
    <property type="component" value="Unassembled WGS sequence"/>
</dbReference>
<dbReference type="InterPro" id="IPR029044">
    <property type="entry name" value="Nucleotide-diphossugar_trans"/>
</dbReference>
<dbReference type="CDD" id="cd00761">
    <property type="entry name" value="Glyco_tranf_GTA_type"/>
    <property type="match status" value="1"/>
</dbReference>
<dbReference type="AlphaFoldDB" id="A0A939GGG2"/>
<evidence type="ECO:0000259" key="1">
    <source>
        <dbReference type="Pfam" id="PF00535"/>
    </source>
</evidence>
<proteinExistence type="predicted"/>
<dbReference type="GO" id="GO:0016758">
    <property type="term" value="F:hexosyltransferase activity"/>
    <property type="evidence" value="ECO:0007669"/>
    <property type="project" value="UniProtKB-ARBA"/>
</dbReference>
<evidence type="ECO:0000313" key="3">
    <source>
        <dbReference type="Proteomes" id="UP000664034"/>
    </source>
</evidence>
<dbReference type="Gene3D" id="3.90.550.10">
    <property type="entry name" value="Spore Coat Polysaccharide Biosynthesis Protein SpsA, Chain A"/>
    <property type="match status" value="1"/>
</dbReference>
<name>A0A939GGG2_9BACT</name>
<dbReference type="PANTHER" id="PTHR22916:SF3">
    <property type="entry name" value="UDP-GLCNAC:BETAGAL BETA-1,3-N-ACETYLGLUCOSAMINYLTRANSFERASE-LIKE PROTEIN 1"/>
    <property type="match status" value="1"/>
</dbReference>
<dbReference type="PANTHER" id="PTHR22916">
    <property type="entry name" value="GLYCOSYLTRANSFERASE"/>
    <property type="match status" value="1"/>
</dbReference>
<dbReference type="SUPFAM" id="SSF53448">
    <property type="entry name" value="Nucleotide-diphospho-sugar transferases"/>
    <property type="match status" value="1"/>
</dbReference>
<accession>A0A939GGG2</accession>
<organism evidence="2 3">
    <name type="scientific">Fibrella rubiginis</name>
    <dbReference type="NCBI Taxonomy" id="2817060"/>
    <lineage>
        <taxon>Bacteria</taxon>
        <taxon>Pseudomonadati</taxon>
        <taxon>Bacteroidota</taxon>
        <taxon>Cytophagia</taxon>
        <taxon>Cytophagales</taxon>
        <taxon>Spirosomataceae</taxon>
        <taxon>Fibrella</taxon>
    </lineage>
</organism>